<name>E8R5K5_ISOPI</name>
<dbReference type="InParanoid" id="E8R5K5"/>
<proteinExistence type="predicted"/>
<protein>
    <submittedName>
        <fullName evidence="1">Uncharacterized protein</fullName>
    </submittedName>
</protein>
<accession>E8R5K5</accession>
<evidence type="ECO:0000313" key="2">
    <source>
        <dbReference type="Proteomes" id="UP000008631"/>
    </source>
</evidence>
<evidence type="ECO:0000313" key="1">
    <source>
        <dbReference type="EMBL" id="ADV61754.1"/>
    </source>
</evidence>
<sequence length="122" mass="13182">MSRSSLTGCLDEPPTDLAPVVRVEVEFFGVPRLKAGVPRIQVDLPTVDPAQTVSNLQCLLDRLADMLPNLVGAVLIRDQPDQPATLHPAYRVSRGTDEFLDNPHASLTPNCQLLLLSTDLGG</sequence>
<dbReference type="Proteomes" id="UP000008631">
    <property type="component" value="Chromosome"/>
</dbReference>
<dbReference type="STRING" id="575540.Isop_1167"/>
<reference key="1">
    <citation type="submission" date="2010-11" db="EMBL/GenBank/DDBJ databases">
        <title>The complete sequence of chromosome of Isophaera pallida ATCC 43644.</title>
        <authorList>
            <consortium name="US DOE Joint Genome Institute (JGI-PGF)"/>
            <person name="Lucas S."/>
            <person name="Copeland A."/>
            <person name="Lapidus A."/>
            <person name="Bruce D."/>
            <person name="Goodwin L."/>
            <person name="Pitluck S."/>
            <person name="Kyrpides N."/>
            <person name="Mavromatis K."/>
            <person name="Pagani I."/>
            <person name="Ivanova N."/>
            <person name="Saunders E."/>
            <person name="Brettin T."/>
            <person name="Detter J.C."/>
            <person name="Han C."/>
            <person name="Tapia R."/>
            <person name="Land M."/>
            <person name="Hauser L."/>
            <person name="Markowitz V."/>
            <person name="Cheng J.-F."/>
            <person name="Hugenholtz P."/>
            <person name="Woyke T."/>
            <person name="Wu D."/>
            <person name="Eisen J.A."/>
        </authorList>
    </citation>
    <scope>NUCLEOTIDE SEQUENCE</scope>
    <source>
        <strain>ATCC 43644</strain>
    </source>
</reference>
<dbReference type="RefSeq" id="WP_013564043.1">
    <property type="nucleotide sequence ID" value="NC_014962.1"/>
</dbReference>
<dbReference type="KEGG" id="ipa:Isop_1167"/>
<dbReference type="HOGENOM" id="CLU_2023589_0_0_0"/>
<gene>
    <name evidence="1" type="ordered locus">Isop_1167</name>
</gene>
<organism evidence="1 2">
    <name type="scientific">Isosphaera pallida (strain ATCC 43644 / DSM 9630 / IS1B)</name>
    <dbReference type="NCBI Taxonomy" id="575540"/>
    <lineage>
        <taxon>Bacteria</taxon>
        <taxon>Pseudomonadati</taxon>
        <taxon>Planctomycetota</taxon>
        <taxon>Planctomycetia</taxon>
        <taxon>Isosphaerales</taxon>
        <taxon>Isosphaeraceae</taxon>
        <taxon>Isosphaera</taxon>
    </lineage>
</organism>
<dbReference type="AlphaFoldDB" id="E8R5K5"/>
<reference evidence="1 2" key="2">
    <citation type="journal article" date="2011" name="Stand. Genomic Sci.">
        <title>Complete genome sequence of Isosphaera pallida type strain (IS1B).</title>
        <authorList>
            <consortium name="US DOE Joint Genome Institute (JGI-PGF)"/>
            <person name="Goker M."/>
            <person name="Cleland D."/>
            <person name="Saunders E."/>
            <person name="Lapidus A."/>
            <person name="Nolan M."/>
            <person name="Lucas S."/>
            <person name="Hammon N."/>
            <person name="Deshpande S."/>
            <person name="Cheng J.F."/>
            <person name="Tapia R."/>
            <person name="Han C."/>
            <person name="Goodwin L."/>
            <person name="Pitluck S."/>
            <person name="Liolios K."/>
            <person name="Pagani I."/>
            <person name="Ivanova N."/>
            <person name="Mavromatis K."/>
            <person name="Pati A."/>
            <person name="Chen A."/>
            <person name="Palaniappan K."/>
            <person name="Land M."/>
            <person name="Hauser L."/>
            <person name="Chang Y.J."/>
            <person name="Jeffries C.D."/>
            <person name="Detter J.C."/>
            <person name="Beck B."/>
            <person name="Woyke T."/>
            <person name="Bristow J."/>
            <person name="Eisen J.A."/>
            <person name="Markowitz V."/>
            <person name="Hugenholtz P."/>
            <person name="Kyrpides N.C."/>
            <person name="Klenk H.P."/>
        </authorList>
    </citation>
    <scope>NUCLEOTIDE SEQUENCE [LARGE SCALE GENOMIC DNA]</scope>
    <source>
        <strain evidence="2">ATCC 43644 / DSM 9630 / IS1B</strain>
    </source>
</reference>
<keyword evidence="2" id="KW-1185">Reference proteome</keyword>
<dbReference type="EMBL" id="CP002353">
    <property type="protein sequence ID" value="ADV61754.1"/>
    <property type="molecule type" value="Genomic_DNA"/>
</dbReference>